<dbReference type="AlphaFoldDB" id="B8LRQ1"/>
<proteinExistence type="evidence at transcript level"/>
<name>B8LRQ1_PICSI</name>
<keyword evidence="1" id="KW-1133">Transmembrane helix</keyword>
<sequence length="111" mass="12716">MDVQVPQKLDAAHLCLWFMSILIFRMNSDFIFTIFYSFVTIIEMAALEEVCPRLVTGKESPAKTLSFCSNFCNLKLCHYGHTIVWSHLFWFPLCGGTGGCQTIYKCTLMMI</sequence>
<evidence type="ECO:0000313" key="2">
    <source>
        <dbReference type="EMBL" id="ABR18331.1"/>
    </source>
</evidence>
<feature type="transmembrane region" description="Helical" evidence="1">
    <location>
        <begin position="16"/>
        <end position="39"/>
    </location>
</feature>
<protein>
    <submittedName>
        <fullName evidence="2">Uncharacterized protein</fullName>
    </submittedName>
</protein>
<accession>B8LRQ1</accession>
<reference evidence="2" key="1">
    <citation type="submission" date="2007-06" db="EMBL/GenBank/DDBJ databases">
        <title>Full length cDNA sequences from Sitka Spruce (Picea sitchensis).</title>
        <authorList>
            <person name="Ralph S.G."/>
            <person name="Chun H.E."/>
            <person name="Liao N."/>
            <person name="Ali J."/>
            <person name="Reid K."/>
            <person name="Kolosova N."/>
            <person name="Cooper N."/>
            <person name="Cullis C."/>
            <person name="Jancsik S."/>
            <person name="Moore R."/>
            <person name="Mayo M."/>
            <person name="Wagner S."/>
            <person name="Holt R.A."/>
            <person name="Jones S.J.M."/>
            <person name="Marra M.A."/>
            <person name="Ritland C.E."/>
            <person name="Ritland K."/>
            <person name="Bohlmann J."/>
        </authorList>
    </citation>
    <scope>NUCLEOTIDE SEQUENCE</scope>
    <source>
        <tissue evidence="2">Bark</tissue>
    </source>
</reference>
<keyword evidence="1" id="KW-0472">Membrane</keyword>
<dbReference type="EMBL" id="EF678586">
    <property type="protein sequence ID" value="ABR18331.1"/>
    <property type="molecule type" value="mRNA"/>
</dbReference>
<keyword evidence="1" id="KW-0812">Transmembrane</keyword>
<evidence type="ECO:0000256" key="1">
    <source>
        <dbReference type="SAM" id="Phobius"/>
    </source>
</evidence>
<organism evidence="2">
    <name type="scientific">Picea sitchensis</name>
    <name type="common">Sitka spruce</name>
    <name type="synonym">Pinus sitchensis</name>
    <dbReference type="NCBI Taxonomy" id="3332"/>
    <lineage>
        <taxon>Eukaryota</taxon>
        <taxon>Viridiplantae</taxon>
        <taxon>Streptophyta</taxon>
        <taxon>Embryophyta</taxon>
        <taxon>Tracheophyta</taxon>
        <taxon>Spermatophyta</taxon>
        <taxon>Pinopsida</taxon>
        <taxon>Pinidae</taxon>
        <taxon>Conifers I</taxon>
        <taxon>Pinales</taxon>
        <taxon>Pinaceae</taxon>
        <taxon>Picea</taxon>
    </lineage>
</organism>